<keyword evidence="5" id="KW-0918">Phosphonate transport</keyword>
<dbReference type="OrthoDB" id="9802264at2"/>
<dbReference type="Pfam" id="PF00005">
    <property type="entry name" value="ABC_tran"/>
    <property type="match status" value="1"/>
</dbReference>
<dbReference type="KEGG" id="meg:DKB62_10730"/>
<sequence>MNGTEQPVVVFEHVCKRYGNGTLGLNDVTFSVYPGEFIAVIGPSGAGKSTLLRSINKLHNVTEGRILIGGEDISKAKGSHLRTLRRKIGMIFQNYNLVYRLSVLQNVLHGRLGYMGSLQGMIGRYREEDKEKAVELLKEIDMGDFLNTRAADLSGGQKQRVGIARAFMQEPQILLCDEPIASLDPSSAKIIMDMIYSMASRRRIACLVNLHQIDVAKAYATRVIGLRKGRIVFDGPPGDMGDDVIQAIYGVSADELAIKERNL</sequence>
<dbReference type="NCBIfam" id="TIGR02315">
    <property type="entry name" value="ABC_phnC"/>
    <property type="match status" value="1"/>
</dbReference>
<organism evidence="9 10">
    <name type="scientific">Megasphaera stantonii</name>
    <dbReference type="NCBI Taxonomy" id="2144175"/>
    <lineage>
        <taxon>Bacteria</taxon>
        <taxon>Bacillati</taxon>
        <taxon>Bacillota</taxon>
        <taxon>Negativicutes</taxon>
        <taxon>Veillonellales</taxon>
        <taxon>Veillonellaceae</taxon>
        <taxon>Megasphaera</taxon>
    </lineage>
</organism>
<dbReference type="InterPro" id="IPR003439">
    <property type="entry name" value="ABC_transporter-like_ATP-bd"/>
</dbReference>
<dbReference type="RefSeq" id="WP_107196641.1">
    <property type="nucleotide sequence ID" value="NZ_CP029462.1"/>
</dbReference>
<keyword evidence="7" id="KW-0472">Membrane</keyword>
<keyword evidence="1" id="KW-0813">Transport</keyword>
<evidence type="ECO:0000256" key="2">
    <source>
        <dbReference type="ARBA" id="ARBA00022475"/>
    </source>
</evidence>
<dbReference type="PANTHER" id="PTHR43166:SF6">
    <property type="entry name" value="PHOSPHONATES IMPORT ATP-BINDING PROTEIN PHNC"/>
    <property type="match status" value="1"/>
</dbReference>
<dbReference type="Gene3D" id="3.40.50.300">
    <property type="entry name" value="P-loop containing nucleotide triphosphate hydrolases"/>
    <property type="match status" value="1"/>
</dbReference>
<dbReference type="InterPro" id="IPR012693">
    <property type="entry name" value="ABC_transpr_PhnC"/>
</dbReference>
<proteinExistence type="predicted"/>
<dbReference type="SUPFAM" id="SSF52540">
    <property type="entry name" value="P-loop containing nucleoside triphosphate hydrolases"/>
    <property type="match status" value="1"/>
</dbReference>
<dbReference type="Proteomes" id="UP000254337">
    <property type="component" value="Chromosome"/>
</dbReference>
<keyword evidence="4 9" id="KW-0067">ATP-binding</keyword>
<dbReference type="AlphaFoldDB" id="A0A346B1K2"/>
<evidence type="ECO:0000256" key="6">
    <source>
        <dbReference type="ARBA" id="ARBA00022967"/>
    </source>
</evidence>
<dbReference type="InterPro" id="IPR027417">
    <property type="entry name" value="P-loop_NTPase"/>
</dbReference>
<evidence type="ECO:0000313" key="9">
    <source>
        <dbReference type="EMBL" id="AXL21995.1"/>
    </source>
</evidence>
<dbReference type="PANTHER" id="PTHR43166">
    <property type="entry name" value="AMINO ACID IMPORT ATP-BINDING PROTEIN"/>
    <property type="match status" value="1"/>
</dbReference>
<evidence type="ECO:0000259" key="8">
    <source>
        <dbReference type="PROSITE" id="PS50893"/>
    </source>
</evidence>
<keyword evidence="10" id="KW-1185">Reference proteome</keyword>
<dbReference type="PROSITE" id="PS50893">
    <property type="entry name" value="ABC_TRANSPORTER_2"/>
    <property type="match status" value="1"/>
</dbReference>
<dbReference type="InterPro" id="IPR050086">
    <property type="entry name" value="MetN_ABC_transporter-like"/>
</dbReference>
<keyword evidence="6" id="KW-1278">Translocase</keyword>
<evidence type="ECO:0000256" key="7">
    <source>
        <dbReference type="ARBA" id="ARBA00023136"/>
    </source>
</evidence>
<dbReference type="SMART" id="SM00382">
    <property type="entry name" value="AAA"/>
    <property type="match status" value="1"/>
</dbReference>
<dbReference type="GO" id="GO:0016887">
    <property type="term" value="F:ATP hydrolysis activity"/>
    <property type="evidence" value="ECO:0007669"/>
    <property type="project" value="InterPro"/>
</dbReference>
<keyword evidence="2" id="KW-1003">Cell membrane</keyword>
<keyword evidence="3" id="KW-0547">Nucleotide-binding</keyword>
<dbReference type="GO" id="GO:0016020">
    <property type="term" value="C:membrane"/>
    <property type="evidence" value="ECO:0007669"/>
    <property type="project" value="InterPro"/>
</dbReference>
<dbReference type="InterPro" id="IPR017871">
    <property type="entry name" value="ABC_transporter-like_CS"/>
</dbReference>
<dbReference type="InterPro" id="IPR003593">
    <property type="entry name" value="AAA+_ATPase"/>
</dbReference>
<gene>
    <name evidence="9" type="primary">phnC</name>
    <name evidence="9" type="ORF">DKB62_10730</name>
</gene>
<evidence type="ECO:0000313" key="10">
    <source>
        <dbReference type="Proteomes" id="UP000254337"/>
    </source>
</evidence>
<evidence type="ECO:0000256" key="4">
    <source>
        <dbReference type="ARBA" id="ARBA00022840"/>
    </source>
</evidence>
<dbReference type="PROSITE" id="PS00211">
    <property type="entry name" value="ABC_TRANSPORTER_1"/>
    <property type="match status" value="1"/>
</dbReference>
<dbReference type="EMBL" id="CP029462">
    <property type="protein sequence ID" value="AXL21995.1"/>
    <property type="molecule type" value="Genomic_DNA"/>
</dbReference>
<evidence type="ECO:0000256" key="5">
    <source>
        <dbReference type="ARBA" id="ARBA00022885"/>
    </source>
</evidence>
<protein>
    <submittedName>
        <fullName evidence="9">Phosphonate ABC transporter ATP-binding protein</fullName>
    </submittedName>
</protein>
<evidence type="ECO:0000256" key="1">
    <source>
        <dbReference type="ARBA" id="ARBA00022448"/>
    </source>
</evidence>
<dbReference type="GO" id="GO:0015416">
    <property type="term" value="F:ABC-type phosphonate transporter activity"/>
    <property type="evidence" value="ECO:0007669"/>
    <property type="project" value="InterPro"/>
</dbReference>
<evidence type="ECO:0000256" key="3">
    <source>
        <dbReference type="ARBA" id="ARBA00022741"/>
    </source>
</evidence>
<dbReference type="CDD" id="cd03256">
    <property type="entry name" value="ABC_PhnC_transporter"/>
    <property type="match status" value="1"/>
</dbReference>
<name>A0A346B1K2_9FIRM</name>
<dbReference type="GO" id="GO:0005524">
    <property type="term" value="F:ATP binding"/>
    <property type="evidence" value="ECO:0007669"/>
    <property type="project" value="UniProtKB-KW"/>
</dbReference>
<feature type="domain" description="ABC transporter" evidence="8">
    <location>
        <begin position="9"/>
        <end position="253"/>
    </location>
</feature>
<accession>A0A346B1K2</accession>
<reference evidence="9 10" key="1">
    <citation type="submission" date="2018-05" db="EMBL/GenBank/DDBJ databases">
        <title>Complete genome sequence of Megasphaera sp. AJH120T, isolated from the ceca of a chicken.</title>
        <authorList>
            <person name="Maki J."/>
            <person name="Looft T."/>
        </authorList>
    </citation>
    <scope>NUCLEOTIDE SEQUENCE [LARGE SCALE GENOMIC DNA]</scope>
    <source>
        <strain evidence="9 10">AJH120</strain>
    </source>
</reference>